<protein>
    <recommendedName>
        <fullName evidence="5">cAMP factor</fullName>
    </recommendedName>
</protein>
<evidence type="ECO:0000256" key="1">
    <source>
        <dbReference type="SAM" id="MobiDB-lite"/>
    </source>
</evidence>
<accession>D6ZJ92</accession>
<evidence type="ECO:0007829" key="4">
    <source>
        <dbReference type="PDB" id="6JLC"/>
    </source>
</evidence>
<reference evidence="4" key="2">
    <citation type="journal article" date="2020" name="Int. J. Biol. Macromol.">
        <title>Structure determination of CAMP factor of Mobiluncus curtisii and insights into structural dynamics.</title>
        <authorList>
            <person name="Zeng W."/>
            <person name="Ma H."/>
            <person name="Fan W."/>
            <person name="Yang Y."/>
            <person name="Zhang C."/>
            <person name="Arnaud Kombe Kombe J."/>
            <person name="Fan X."/>
            <person name="Zhang Y."/>
            <person name="Dong Z."/>
            <person name="Shen Z."/>
            <person name="Zhou Y."/>
            <person name="Yang M."/>
            <person name="Jin T."/>
        </authorList>
    </citation>
    <scope>X-RAY CRYSTALLOGRAPHY (1.85 ANGSTROMS) OF 126-350</scope>
</reference>
<dbReference type="EMBL" id="CP001992">
    <property type="protein sequence ID" value="ADI66791.1"/>
    <property type="molecule type" value="Genomic_DNA"/>
</dbReference>
<dbReference type="SMR" id="D6ZJ92"/>
<evidence type="ECO:0000313" key="3">
    <source>
        <dbReference type="Proteomes" id="UP000006742"/>
    </source>
</evidence>
<dbReference type="HOGENOM" id="CLU_068037_0_0_11"/>
<evidence type="ECO:0000313" key="2">
    <source>
        <dbReference type="EMBL" id="ADI66791.1"/>
    </source>
</evidence>
<feature type="region of interest" description="Disordered" evidence="1">
    <location>
        <begin position="79"/>
        <end position="136"/>
    </location>
</feature>
<gene>
    <name evidence="2" type="ordered locus">HMPREF0573_10472</name>
</gene>
<dbReference type="InterPro" id="IPR010860">
    <property type="entry name" value="CAMP_factor"/>
</dbReference>
<sequence length="350" mass="38132">MCQRLKQLMHARSLSRLQKPLCNLILKGIIFMNKKFVTLAVAAAIAIPGMTILPALADDEVPANEVSTVDVTEPAADAVAAAAPQSDEVEAADQAEDAETTEPAEEEAAESAATEETPAPVTAERSTELTPSEAQSAIDDINAAVETLKEIQSEEPKADWSKEFDKLFATATELTQSLAVVAGGYQTLANPDLIMARTHLIVEIGLTVDKSANNLRYKIQKAHVELGFSVTRAIMRVANIGATVYQLNDSISDLRATYERVSTYRDLKSTDTATIYVKDLLNKAIWNTRVARDKEILTHKNFRTYQTLNKEITKAVRVWFKAKATVAECDAAIAKLNTAYATAYSAPSVR</sequence>
<dbReference type="PDB" id="6JLC">
    <property type="method" value="X-ray"/>
    <property type="resolution" value="1.85 A"/>
    <property type="chains" value="A=126-350"/>
</dbReference>
<proteinExistence type="evidence at protein level"/>
<dbReference type="Proteomes" id="UP000006742">
    <property type="component" value="Chromosome"/>
</dbReference>
<feature type="compositionally biased region" description="Acidic residues" evidence="1">
    <location>
        <begin position="87"/>
        <end position="109"/>
    </location>
</feature>
<evidence type="ECO:0008006" key="5">
    <source>
        <dbReference type="Google" id="ProtNLM"/>
    </source>
</evidence>
<dbReference type="PDBsum" id="6JLC"/>
<dbReference type="KEGG" id="mcu:HMPREF0573_10472"/>
<feature type="compositionally biased region" description="Low complexity" evidence="1">
    <location>
        <begin position="110"/>
        <end position="124"/>
    </location>
</feature>
<reference evidence="3" key="1">
    <citation type="submission" date="2010-03" db="EMBL/GenBank/DDBJ databases">
        <title>Complete sequence of Mobiluncus curtisii ATCC 43063.</title>
        <authorList>
            <person name="Muzny D."/>
            <person name="Qin X."/>
            <person name="Deng J."/>
            <person name="Jiang H."/>
            <person name="Liu Y."/>
            <person name="Qu J."/>
            <person name="Song X.-Z."/>
            <person name="Zhang L."/>
            <person name="Thornton R."/>
            <person name="Coyle M."/>
            <person name="Francisco L."/>
            <person name="Jackson L."/>
            <person name="Javaid M."/>
            <person name="Korchina V."/>
            <person name="Kovar C."/>
            <person name="Mata R."/>
            <person name="Mathew T."/>
            <person name="Ngo R."/>
            <person name="Nguyen L."/>
            <person name="Nguyen N."/>
            <person name="Okwuonu G."/>
            <person name="Ongeri F."/>
            <person name="Pham C."/>
            <person name="Simmons D."/>
            <person name="Wilczek-Boney K."/>
            <person name="Hale W."/>
            <person name="Jakkamsetti A."/>
            <person name="Pham P."/>
            <person name="Ruth R."/>
            <person name="San Lucas F."/>
            <person name="Warren J."/>
            <person name="Zhang J."/>
            <person name="Zhao Z."/>
            <person name="Zhou C."/>
            <person name="Zhu D."/>
            <person name="Lee S."/>
            <person name="Bess C."/>
            <person name="Blankenburg K."/>
            <person name="Forbes L."/>
            <person name="Fu Q."/>
            <person name="Gubbala S."/>
            <person name="Hirani K."/>
            <person name="Jayaseelan J.C."/>
            <person name="Lara F."/>
            <person name="Munidasa M."/>
            <person name="Palculict T."/>
            <person name="Patil S."/>
            <person name="Pu L.-L."/>
            <person name="Saada N."/>
            <person name="Tang L."/>
            <person name="Weissenberger G."/>
            <person name="Zhu Y."/>
            <person name="Hemphill L."/>
            <person name="Shang Y."/>
            <person name="Youmans B."/>
            <person name="Ayvaz T."/>
            <person name="Ross M."/>
            <person name="Santibanez J."/>
            <person name="Aqrawi P."/>
            <person name="Gross S."/>
            <person name="Joshi V."/>
            <person name="Fowler G."/>
            <person name="Nazareth L."/>
            <person name="Reid J."/>
            <person name="Worley K."/>
            <person name="Petrosino J."/>
            <person name="Highlander S."/>
            <person name="Gibbs R."/>
            <person name="Gibbs R."/>
        </authorList>
    </citation>
    <scope>NUCLEOTIDE SEQUENCE [LARGE SCALE GENOMIC DNA]</scope>
    <source>
        <strain evidence="3">ATCC 43063 / DSM 2711 / V125</strain>
    </source>
</reference>
<keyword evidence="3" id="KW-1185">Reference proteome</keyword>
<dbReference type="AlphaFoldDB" id="D6ZJ92"/>
<name>D6ZJ92_MOBCV</name>
<dbReference type="Pfam" id="PF07373">
    <property type="entry name" value="CAMP_factor"/>
    <property type="match status" value="1"/>
</dbReference>
<keyword evidence="4" id="KW-0002">3D-structure</keyword>
<organism evidence="2 3">
    <name type="scientific">Mobiluncus curtisii (strain ATCC 43063 / DSM 2711 / V125)</name>
    <name type="common">Falcivibrio vaginalis</name>
    <dbReference type="NCBI Taxonomy" id="548479"/>
    <lineage>
        <taxon>Bacteria</taxon>
        <taxon>Bacillati</taxon>
        <taxon>Actinomycetota</taxon>
        <taxon>Actinomycetes</taxon>
        <taxon>Actinomycetales</taxon>
        <taxon>Actinomycetaceae</taxon>
        <taxon>Mobiluncus</taxon>
    </lineage>
</organism>
<dbReference type="eggNOG" id="ENOG5033FGM">
    <property type="taxonomic scope" value="Bacteria"/>
</dbReference>